<evidence type="ECO:0000313" key="1">
    <source>
        <dbReference type="EMBL" id="ADO81798.1"/>
    </source>
</evidence>
<protein>
    <recommendedName>
        <fullName evidence="3">DUF4878 domain-containing protein</fullName>
    </recommendedName>
</protein>
<reference evidence="1 2" key="1">
    <citation type="journal article" date="2010" name="Stand. Genomic Sci.">
        <title>Complete genome sequence of Ilyobacter polytropus type strain (CuHbu1).</title>
        <authorList>
            <person name="Sikorski J."/>
            <person name="Chertkov O."/>
            <person name="Lapidus A."/>
            <person name="Nolan M."/>
            <person name="Lucas S."/>
            <person name="Del Rio T.G."/>
            <person name="Tice H."/>
            <person name="Cheng J.F."/>
            <person name="Tapia R."/>
            <person name="Han C."/>
            <person name="Goodwin L."/>
            <person name="Pitluck S."/>
            <person name="Liolios K."/>
            <person name="Ivanova N."/>
            <person name="Mavromatis K."/>
            <person name="Mikhailova N."/>
            <person name="Pati A."/>
            <person name="Chen A."/>
            <person name="Palaniappan K."/>
            <person name="Land M."/>
            <person name="Hauser L."/>
            <person name="Chang Y.J."/>
            <person name="Jeffries C.D."/>
            <person name="Brambilla E."/>
            <person name="Yasawong M."/>
            <person name="Rohde M."/>
            <person name="Pukall R."/>
            <person name="Spring S."/>
            <person name="Goker M."/>
            <person name="Woyke T."/>
            <person name="Bristow J."/>
            <person name="Eisen J.A."/>
            <person name="Markowitz V."/>
            <person name="Hugenholtz P."/>
            <person name="Kyrpides N.C."/>
            <person name="Klenk H.P."/>
        </authorList>
    </citation>
    <scope>NUCLEOTIDE SEQUENCE [LARGE SCALE GENOMIC DNA]</scope>
    <source>
        <strain evidence="2">ATCC 51220 / DSM 2926 / LMG 16218 / CuHBu1</strain>
    </source>
</reference>
<evidence type="ECO:0008006" key="3">
    <source>
        <dbReference type="Google" id="ProtNLM"/>
    </source>
</evidence>
<keyword evidence="2" id="KW-1185">Reference proteome</keyword>
<accession>E3H639</accession>
<sequence length="142" mass="16549">MKSIILLLLSMYMFGCTSVPKQKTAEKRSYSFDSPEAVIEVYYTALKTGDEELLNSCFIDKKNLTIVGKMRDIQYKIRKSRLISKDEADLRNIGSTASVLEEGDVELFLYETIKNNREEMTFILRKQGFEWRIYSHSLGYYV</sequence>
<dbReference type="AlphaFoldDB" id="E3H639"/>
<dbReference type="STRING" id="572544.Ilyop_0008"/>
<organism evidence="1 2">
    <name type="scientific">Ilyobacter polytropus (strain ATCC 51220 / DSM 2926 / LMG 16218 / CuHBu1)</name>
    <dbReference type="NCBI Taxonomy" id="572544"/>
    <lineage>
        <taxon>Bacteria</taxon>
        <taxon>Fusobacteriati</taxon>
        <taxon>Fusobacteriota</taxon>
        <taxon>Fusobacteriia</taxon>
        <taxon>Fusobacteriales</taxon>
        <taxon>Fusobacteriaceae</taxon>
        <taxon>Ilyobacter</taxon>
    </lineage>
</organism>
<dbReference type="EMBL" id="CP002281">
    <property type="protein sequence ID" value="ADO81798.1"/>
    <property type="molecule type" value="Genomic_DNA"/>
</dbReference>
<dbReference type="HOGENOM" id="CLU_1813192_0_0_0"/>
<evidence type="ECO:0000313" key="2">
    <source>
        <dbReference type="Proteomes" id="UP000006875"/>
    </source>
</evidence>
<dbReference type="RefSeq" id="WP_013386470.1">
    <property type="nucleotide sequence ID" value="NC_014632.1"/>
</dbReference>
<dbReference type="Proteomes" id="UP000006875">
    <property type="component" value="Chromosome"/>
</dbReference>
<name>E3H639_ILYPC</name>
<dbReference type="KEGG" id="ipo:Ilyop_0008"/>
<gene>
    <name evidence="1" type="ordered locus">Ilyop_0008</name>
</gene>
<proteinExistence type="predicted"/>